<feature type="domain" description="AAA" evidence="1">
    <location>
        <begin position="37"/>
        <end position="163"/>
    </location>
</feature>
<keyword evidence="3" id="KW-0547">Nucleotide-binding</keyword>
<dbReference type="RefSeq" id="WP_263038118.1">
    <property type="nucleotide sequence ID" value="NZ_JAOTPL010000011.1"/>
</dbReference>
<accession>A0AAE3LKB0</accession>
<dbReference type="Pfam" id="PF13635">
    <property type="entry name" value="DUF4143"/>
    <property type="match status" value="1"/>
</dbReference>
<dbReference type="GO" id="GO:0005524">
    <property type="term" value="F:ATP binding"/>
    <property type="evidence" value="ECO:0007669"/>
    <property type="project" value="UniProtKB-KW"/>
</dbReference>
<dbReference type="PANTHER" id="PTHR33295">
    <property type="entry name" value="ATPASE"/>
    <property type="match status" value="1"/>
</dbReference>
<organism evidence="3 4">
    <name type="scientific">Haoranjiania flava</name>
    <dbReference type="NCBI Taxonomy" id="1856322"/>
    <lineage>
        <taxon>Bacteria</taxon>
        <taxon>Pseudomonadati</taxon>
        <taxon>Bacteroidota</taxon>
        <taxon>Chitinophagia</taxon>
        <taxon>Chitinophagales</taxon>
        <taxon>Chitinophagaceae</taxon>
        <taxon>Haoranjiania</taxon>
    </lineage>
</organism>
<dbReference type="AlphaFoldDB" id="A0AAE3LKB0"/>
<dbReference type="InterPro" id="IPR027417">
    <property type="entry name" value="P-loop_NTPase"/>
</dbReference>
<dbReference type="EMBL" id="JAOTPL010000011">
    <property type="protein sequence ID" value="MCU7694632.1"/>
    <property type="molecule type" value="Genomic_DNA"/>
</dbReference>
<proteinExistence type="predicted"/>
<keyword evidence="4" id="KW-1185">Reference proteome</keyword>
<dbReference type="Pfam" id="PF13173">
    <property type="entry name" value="AAA_14"/>
    <property type="match status" value="1"/>
</dbReference>
<evidence type="ECO:0000313" key="4">
    <source>
        <dbReference type="Proteomes" id="UP001209317"/>
    </source>
</evidence>
<dbReference type="SUPFAM" id="SSF52540">
    <property type="entry name" value="P-loop containing nucleoside triphosphate hydrolases"/>
    <property type="match status" value="1"/>
</dbReference>
<dbReference type="InterPro" id="IPR041682">
    <property type="entry name" value="AAA_14"/>
</dbReference>
<protein>
    <submittedName>
        <fullName evidence="3">ATP-binding protein</fullName>
    </submittedName>
</protein>
<comment type="caution">
    <text evidence="3">The sequence shown here is derived from an EMBL/GenBank/DDBJ whole genome shotgun (WGS) entry which is preliminary data.</text>
</comment>
<dbReference type="InterPro" id="IPR025420">
    <property type="entry name" value="DUF4143"/>
</dbReference>
<evidence type="ECO:0000259" key="2">
    <source>
        <dbReference type="Pfam" id="PF13635"/>
    </source>
</evidence>
<evidence type="ECO:0000313" key="3">
    <source>
        <dbReference type="EMBL" id="MCU7694632.1"/>
    </source>
</evidence>
<dbReference type="PANTHER" id="PTHR33295:SF8">
    <property type="entry name" value="AAA+ ATPASE DOMAIN-CONTAINING PROTEIN"/>
    <property type="match status" value="1"/>
</dbReference>
<sequence length="417" mass="48190">MDKKLLLEVLIDQKEVFQSKSGLIARDYPLDSYLKTSQVVVITGVRRSGKSSLMFLIKEALKLSEGEFCYCNFDDERIMPYPQLFNDIYSLHLETYRSEPIFFFDEIQEAPGWEKFVNRMYEQGRKVFVTGSNATLLSSEISTSLTGRNKVLELFPFSFSEYLRMEGKSYNIERLSVKKRSMLLNELSTFLETGGFPLVAKEKDAEIAHALFQDILYRDIVVRYKLSNIAEVKQIALFLASNIGKVFSYASLQHVAGVKSLSSVKNYLQYYEASYLFYYLRKFDYSVKKQIMNSRKVYAIDNAIPNRLGFRFSGNKGRLLENIVFLDLKRRGRELYYFSGKYECDFLIKENLQITEAVQVTYMLDAENVKREIGGLKEAMSVFNIPKGTLIVFDENNYAAEVPENISIVPAFKWLLG</sequence>
<dbReference type="Proteomes" id="UP001209317">
    <property type="component" value="Unassembled WGS sequence"/>
</dbReference>
<keyword evidence="3" id="KW-0067">ATP-binding</keyword>
<name>A0AAE3LKB0_9BACT</name>
<feature type="domain" description="DUF4143" evidence="2">
    <location>
        <begin position="218"/>
        <end position="351"/>
    </location>
</feature>
<reference evidence="3" key="1">
    <citation type="submission" date="2022-10" db="EMBL/GenBank/DDBJ databases">
        <authorList>
            <person name="Kim H.S."/>
            <person name="Kim J.-S."/>
            <person name="Suh M.K."/>
            <person name="Eom M.K."/>
            <person name="Lee J.-S."/>
        </authorList>
    </citation>
    <scope>NUCLEOTIDE SEQUENCE</scope>
    <source>
        <strain evidence="3">LIP-5</strain>
    </source>
</reference>
<gene>
    <name evidence="3" type="ORF">OD355_08905</name>
</gene>
<evidence type="ECO:0000259" key="1">
    <source>
        <dbReference type="Pfam" id="PF13173"/>
    </source>
</evidence>